<organism evidence="6">
    <name type="scientific">Naegleria gruberi</name>
    <name type="common">Amoeba</name>
    <dbReference type="NCBI Taxonomy" id="5762"/>
    <lineage>
        <taxon>Eukaryota</taxon>
        <taxon>Discoba</taxon>
        <taxon>Heterolobosea</taxon>
        <taxon>Tetramitia</taxon>
        <taxon>Eutetramitia</taxon>
        <taxon>Vahlkampfiidae</taxon>
        <taxon>Naegleria</taxon>
    </lineage>
</organism>
<dbReference type="PANTHER" id="PTHR11127:SF2">
    <property type="entry name" value="LARGE RIBOSOMAL SUBUNIT PROTEIN EL14"/>
    <property type="match status" value="1"/>
</dbReference>
<dbReference type="KEGG" id="ngr:NAEGRDRAFT_58793"/>
<dbReference type="Pfam" id="PF01929">
    <property type="entry name" value="Ribosomal_L14e"/>
    <property type="match status" value="1"/>
</dbReference>
<dbReference type="PANTHER" id="PTHR11127">
    <property type="entry name" value="60S RIBOSOMAL PROTEIN L14"/>
    <property type="match status" value="1"/>
</dbReference>
<dbReference type="EMBL" id="GG738885">
    <property type="protein sequence ID" value="EFC41501.1"/>
    <property type="molecule type" value="Genomic_DNA"/>
</dbReference>
<dbReference type="Gene3D" id="6.10.250.2270">
    <property type="match status" value="1"/>
</dbReference>
<dbReference type="RefSeq" id="XP_002674245.1">
    <property type="nucleotide sequence ID" value="XM_002674199.1"/>
</dbReference>
<dbReference type="InterPro" id="IPR039660">
    <property type="entry name" value="Ribosomal_eL14"/>
</dbReference>
<dbReference type="InParanoid" id="D2VNY5"/>
<gene>
    <name evidence="5" type="ORF">NAEGRDRAFT_58793</name>
</gene>
<dbReference type="GO" id="GO:0022625">
    <property type="term" value="C:cytosolic large ribosomal subunit"/>
    <property type="evidence" value="ECO:0007669"/>
    <property type="project" value="TreeGrafter"/>
</dbReference>
<evidence type="ECO:0000256" key="1">
    <source>
        <dbReference type="ARBA" id="ARBA00006592"/>
    </source>
</evidence>
<dbReference type="GO" id="GO:0042273">
    <property type="term" value="P:ribosomal large subunit biogenesis"/>
    <property type="evidence" value="ECO:0007669"/>
    <property type="project" value="TreeGrafter"/>
</dbReference>
<dbReference type="GeneID" id="8851179"/>
<protein>
    <submittedName>
        <fullName evidence="5">Large subunit ribosomal protein L14</fullName>
    </submittedName>
</protein>
<dbReference type="CDD" id="cd23702">
    <property type="entry name" value="eL14"/>
    <property type="match status" value="1"/>
</dbReference>
<dbReference type="GO" id="GO:0003735">
    <property type="term" value="F:structural constituent of ribosome"/>
    <property type="evidence" value="ECO:0007669"/>
    <property type="project" value="InterPro"/>
</dbReference>
<dbReference type="OMA" id="SINTDTH"/>
<evidence type="ECO:0000313" key="6">
    <source>
        <dbReference type="Proteomes" id="UP000006671"/>
    </source>
</evidence>
<dbReference type="Proteomes" id="UP000006671">
    <property type="component" value="Unassembled WGS sequence"/>
</dbReference>
<accession>D2VNY5</accession>
<evidence type="ECO:0000256" key="2">
    <source>
        <dbReference type="ARBA" id="ARBA00022980"/>
    </source>
</evidence>
<keyword evidence="2 5" id="KW-0689">Ribosomal protein</keyword>
<reference evidence="5 6" key="1">
    <citation type="journal article" date="2010" name="Cell">
        <title>The genome of Naegleria gruberi illuminates early eukaryotic versatility.</title>
        <authorList>
            <person name="Fritz-Laylin L.K."/>
            <person name="Prochnik S.E."/>
            <person name="Ginger M.L."/>
            <person name="Dacks J.B."/>
            <person name="Carpenter M.L."/>
            <person name="Field M.C."/>
            <person name="Kuo A."/>
            <person name="Paredez A."/>
            <person name="Chapman J."/>
            <person name="Pham J."/>
            <person name="Shu S."/>
            <person name="Neupane R."/>
            <person name="Cipriano M."/>
            <person name="Mancuso J."/>
            <person name="Tu H."/>
            <person name="Salamov A."/>
            <person name="Lindquist E."/>
            <person name="Shapiro H."/>
            <person name="Lucas S."/>
            <person name="Grigoriev I.V."/>
            <person name="Cande W.Z."/>
            <person name="Fulton C."/>
            <person name="Rokhsar D.S."/>
            <person name="Dawson S.C."/>
        </authorList>
    </citation>
    <scope>NUCLEOTIDE SEQUENCE [LARGE SCALE GENOMIC DNA]</scope>
    <source>
        <strain evidence="5 6">NEG-M</strain>
    </source>
</reference>
<dbReference type="STRING" id="5762.D2VNY5"/>
<name>D2VNY5_NAEGR</name>
<dbReference type="FunCoup" id="D2VNY5">
    <property type="interactions" value="424"/>
</dbReference>
<dbReference type="SUPFAM" id="SSF50104">
    <property type="entry name" value="Translation proteins SH3-like domain"/>
    <property type="match status" value="1"/>
</dbReference>
<dbReference type="VEuPathDB" id="AmoebaDB:NAEGRDRAFT_58793"/>
<proteinExistence type="inferred from homology"/>
<comment type="similarity">
    <text evidence="1">Belongs to the eukaryotic ribosomal protein eL14 family.</text>
</comment>
<dbReference type="eggNOG" id="KOG3421">
    <property type="taxonomic scope" value="Eukaryota"/>
</dbReference>
<dbReference type="GO" id="GO:0003723">
    <property type="term" value="F:RNA binding"/>
    <property type="evidence" value="ECO:0007669"/>
    <property type="project" value="InterPro"/>
</dbReference>
<dbReference type="Gene3D" id="2.30.30.30">
    <property type="match status" value="1"/>
</dbReference>
<keyword evidence="6" id="KW-1185">Reference proteome</keyword>
<evidence type="ECO:0000313" key="5">
    <source>
        <dbReference type="EMBL" id="EFC41501.1"/>
    </source>
</evidence>
<dbReference type="InterPro" id="IPR014722">
    <property type="entry name" value="Rib_uL2_dom2"/>
</dbReference>
<sequence length="153" mass="16617">MPSKLFSQLLVQIGRPVVFSSGANKGKLAVIVDILDANRVLVEGEQIPRHIACTGDIQLVNALAAVTSASTTEEVVKAAQSSEVQSAYLASPLVKLHLKRVKRQNLTDFDRVKVQILKKKKNALIREKLSALVQKNGSEVVKKLAAKNAPLKQ</sequence>
<feature type="domain" description="Large ribosomal subunit protein eL14" evidence="4">
    <location>
        <begin position="48"/>
        <end position="122"/>
    </location>
</feature>
<dbReference type="OrthoDB" id="1863004at2759"/>
<keyword evidence="3" id="KW-0687">Ribonucleoprotein</keyword>
<evidence type="ECO:0000259" key="4">
    <source>
        <dbReference type="Pfam" id="PF01929"/>
    </source>
</evidence>
<dbReference type="AlphaFoldDB" id="D2VNY5"/>
<evidence type="ECO:0000256" key="3">
    <source>
        <dbReference type="ARBA" id="ARBA00023274"/>
    </source>
</evidence>
<dbReference type="GO" id="GO:0006412">
    <property type="term" value="P:translation"/>
    <property type="evidence" value="ECO:0007669"/>
    <property type="project" value="InterPro"/>
</dbReference>
<dbReference type="InterPro" id="IPR008991">
    <property type="entry name" value="Translation_prot_SH3-like_sf"/>
</dbReference>
<dbReference type="InterPro" id="IPR002784">
    <property type="entry name" value="Ribosomal_eL14_dom"/>
</dbReference>